<organism evidence="1 2">
    <name type="scientific">Rotaria magnacalcarata</name>
    <dbReference type="NCBI Taxonomy" id="392030"/>
    <lineage>
        <taxon>Eukaryota</taxon>
        <taxon>Metazoa</taxon>
        <taxon>Spiralia</taxon>
        <taxon>Gnathifera</taxon>
        <taxon>Rotifera</taxon>
        <taxon>Eurotatoria</taxon>
        <taxon>Bdelloidea</taxon>
        <taxon>Philodinida</taxon>
        <taxon>Philodinidae</taxon>
        <taxon>Rotaria</taxon>
    </lineage>
</organism>
<protein>
    <recommendedName>
        <fullName evidence="3">Tc1-like transposase DDE domain-containing protein</fullName>
    </recommendedName>
</protein>
<proteinExistence type="predicted"/>
<dbReference type="Gene3D" id="3.30.420.10">
    <property type="entry name" value="Ribonuclease H-like superfamily/Ribonuclease H"/>
    <property type="match status" value="1"/>
</dbReference>
<dbReference type="GO" id="GO:0003676">
    <property type="term" value="F:nucleic acid binding"/>
    <property type="evidence" value="ECO:0007669"/>
    <property type="project" value="InterPro"/>
</dbReference>
<dbReference type="Proteomes" id="UP000663824">
    <property type="component" value="Unassembled WGS sequence"/>
</dbReference>
<gene>
    <name evidence="1" type="ORF">MBJ925_LOCUS20256</name>
</gene>
<reference evidence="1" key="1">
    <citation type="submission" date="2021-02" db="EMBL/GenBank/DDBJ databases">
        <authorList>
            <person name="Nowell W R."/>
        </authorList>
    </citation>
    <scope>NUCLEOTIDE SEQUENCE</scope>
</reference>
<comment type="caution">
    <text evidence="1">The sequence shown here is derived from an EMBL/GenBank/DDBJ whole genome shotgun (WGS) entry which is preliminary data.</text>
</comment>
<accession>A0A816T3Y5</accession>
<dbReference type="EMBL" id="CAJNRE010010426">
    <property type="protein sequence ID" value="CAF2090632.1"/>
    <property type="molecule type" value="Genomic_DNA"/>
</dbReference>
<evidence type="ECO:0008006" key="3">
    <source>
        <dbReference type="Google" id="ProtNLM"/>
    </source>
</evidence>
<dbReference type="InterPro" id="IPR036397">
    <property type="entry name" value="RNaseH_sf"/>
</dbReference>
<dbReference type="AlphaFoldDB" id="A0A816T3Y5"/>
<name>A0A816T3Y5_9BILA</name>
<evidence type="ECO:0000313" key="1">
    <source>
        <dbReference type="EMBL" id="CAF2090632.1"/>
    </source>
</evidence>
<evidence type="ECO:0000313" key="2">
    <source>
        <dbReference type="Proteomes" id="UP000663824"/>
    </source>
</evidence>
<sequence>MVSDFLVQHPSGPFFRLSPAEYADALVKYPHLDADTDLNYVERSATASIHIGKDSYFDNMTILEQFERLFQLLQFKEEYKGHRIECIVDNARTHTAKSHSVLDFGKSIGTRCPVDKIEYIDSKGSSEILHCYFQSGPNQGKSKGLLAIAKELELVIPQTIKLGDLQKMLANHPAFQTVTRLEQLAQKYGVLIRFCPKFHCELNCIEGLWCSQKMFIRRNTDQTYHTMLKLIAESRDNFQEKNLDLKLIRRFWKCLQVYKDGQSYIGL</sequence>